<organism evidence="1 2">
    <name type="scientific">Stichopus japonicus</name>
    <name type="common">Sea cucumber</name>
    <dbReference type="NCBI Taxonomy" id="307972"/>
    <lineage>
        <taxon>Eukaryota</taxon>
        <taxon>Metazoa</taxon>
        <taxon>Echinodermata</taxon>
        <taxon>Eleutherozoa</taxon>
        <taxon>Echinozoa</taxon>
        <taxon>Holothuroidea</taxon>
        <taxon>Aspidochirotacea</taxon>
        <taxon>Aspidochirotida</taxon>
        <taxon>Stichopodidae</taxon>
        <taxon>Apostichopus</taxon>
    </lineage>
</organism>
<evidence type="ECO:0000313" key="1">
    <source>
        <dbReference type="EMBL" id="PIK44889.1"/>
    </source>
</evidence>
<reference evidence="1 2" key="1">
    <citation type="journal article" date="2017" name="PLoS Biol.">
        <title>The sea cucumber genome provides insights into morphological evolution and visceral regeneration.</title>
        <authorList>
            <person name="Zhang X."/>
            <person name="Sun L."/>
            <person name="Yuan J."/>
            <person name="Sun Y."/>
            <person name="Gao Y."/>
            <person name="Zhang L."/>
            <person name="Li S."/>
            <person name="Dai H."/>
            <person name="Hamel J.F."/>
            <person name="Liu C."/>
            <person name="Yu Y."/>
            <person name="Liu S."/>
            <person name="Lin W."/>
            <person name="Guo K."/>
            <person name="Jin S."/>
            <person name="Xu P."/>
            <person name="Storey K.B."/>
            <person name="Huan P."/>
            <person name="Zhang T."/>
            <person name="Zhou Y."/>
            <person name="Zhang J."/>
            <person name="Lin C."/>
            <person name="Li X."/>
            <person name="Xing L."/>
            <person name="Huo D."/>
            <person name="Sun M."/>
            <person name="Wang L."/>
            <person name="Mercier A."/>
            <person name="Li F."/>
            <person name="Yang H."/>
            <person name="Xiang J."/>
        </authorList>
    </citation>
    <scope>NUCLEOTIDE SEQUENCE [LARGE SCALE GENOMIC DNA]</scope>
    <source>
        <strain evidence="1">Shaxun</strain>
        <tissue evidence="1">Muscle</tissue>
    </source>
</reference>
<comment type="caution">
    <text evidence="1">The sequence shown here is derived from an EMBL/GenBank/DDBJ whole genome shotgun (WGS) entry which is preliminary data.</text>
</comment>
<evidence type="ECO:0000313" key="2">
    <source>
        <dbReference type="Proteomes" id="UP000230750"/>
    </source>
</evidence>
<dbReference type="AlphaFoldDB" id="A0A2G8KA99"/>
<gene>
    <name evidence="1" type="ORF">BSL78_18274</name>
</gene>
<proteinExistence type="predicted"/>
<protein>
    <submittedName>
        <fullName evidence="1">Uncharacterized protein</fullName>
    </submittedName>
</protein>
<accession>A0A2G8KA99</accession>
<dbReference type="Proteomes" id="UP000230750">
    <property type="component" value="Unassembled WGS sequence"/>
</dbReference>
<dbReference type="EMBL" id="MRZV01000747">
    <property type="protein sequence ID" value="PIK44889.1"/>
    <property type="molecule type" value="Genomic_DNA"/>
</dbReference>
<keyword evidence="2" id="KW-1185">Reference proteome</keyword>
<sequence length="90" mass="9800">MEHLAGVVATTKDMVVMELAGEAVMQDHVPIASLAMGSLASVVVEGDFQVAAQEQDQHLVLVEQEDVKVTLMPNIGNMAETCLKQYRLFE</sequence>
<name>A0A2G8KA99_STIJA</name>